<evidence type="ECO:0000256" key="2">
    <source>
        <dbReference type="ARBA" id="ARBA00022723"/>
    </source>
</evidence>
<organism evidence="9 10">
    <name type="scientific">Leucothrix pacifica</name>
    <dbReference type="NCBI Taxonomy" id="1247513"/>
    <lineage>
        <taxon>Bacteria</taxon>
        <taxon>Pseudomonadati</taxon>
        <taxon>Pseudomonadota</taxon>
        <taxon>Gammaproteobacteria</taxon>
        <taxon>Thiotrichales</taxon>
        <taxon>Thiotrichaceae</taxon>
        <taxon>Leucothrix</taxon>
    </lineage>
</organism>
<dbReference type="GO" id="GO:0016020">
    <property type="term" value="C:membrane"/>
    <property type="evidence" value="ECO:0007669"/>
    <property type="project" value="TreeGrafter"/>
</dbReference>
<dbReference type="Pfam" id="PF01435">
    <property type="entry name" value="Peptidase_M48"/>
    <property type="match status" value="1"/>
</dbReference>
<sequence length="276" mass="30077">MKYETPKIPEGINVSKTHPLKTFTVLIAGMLAVLLLSAWLLGLGGGYLAKKLPYSQELRLAETYQEVAAPQTELLFYLQQLADRVAAAMELSDSMPVTIHYVSEPVDNAFATIGGNIFLYKGLLQKLPSENTLAMLIAHEIAHVAHRDPIVSVGQNAAISMGMMVLLGNADSGILGSTGLYTQMNFSRDMETAADVRGLNAVQRIYGHVGGALDLYKILESVSADSSVSQPEFFSTHPQSSTRLDDLNNLIQKHSWQQSPDVKLLPDDFSAWLSEG</sequence>
<dbReference type="GO" id="GO:0051603">
    <property type="term" value="P:proteolysis involved in protein catabolic process"/>
    <property type="evidence" value="ECO:0007669"/>
    <property type="project" value="TreeGrafter"/>
</dbReference>
<keyword evidence="3 6" id="KW-0378">Hydrolase</keyword>
<evidence type="ECO:0000256" key="3">
    <source>
        <dbReference type="ARBA" id="ARBA00022801"/>
    </source>
</evidence>
<dbReference type="PANTHER" id="PTHR22726:SF1">
    <property type="entry name" value="METALLOENDOPEPTIDASE OMA1, MITOCHONDRIAL"/>
    <property type="match status" value="1"/>
</dbReference>
<proteinExistence type="inferred from homology"/>
<dbReference type="GO" id="GO:0004222">
    <property type="term" value="F:metalloendopeptidase activity"/>
    <property type="evidence" value="ECO:0007669"/>
    <property type="project" value="InterPro"/>
</dbReference>
<keyword evidence="7" id="KW-0472">Membrane</keyword>
<dbReference type="RefSeq" id="WP_109836163.1">
    <property type="nucleotide sequence ID" value="NZ_QGKM01000005.1"/>
</dbReference>
<comment type="cofactor">
    <cofactor evidence="6">
        <name>Zn(2+)</name>
        <dbReference type="ChEBI" id="CHEBI:29105"/>
    </cofactor>
    <text evidence="6">Binds 1 zinc ion per subunit.</text>
</comment>
<dbReference type="InterPro" id="IPR051156">
    <property type="entry name" value="Mito/Outer_Membr_Metalloprot"/>
</dbReference>
<feature type="domain" description="Peptidase M48" evidence="8">
    <location>
        <begin position="77"/>
        <end position="249"/>
    </location>
</feature>
<evidence type="ECO:0000313" key="9">
    <source>
        <dbReference type="EMBL" id="PWR00107.1"/>
    </source>
</evidence>
<keyword evidence="2" id="KW-0479">Metal-binding</keyword>
<evidence type="ECO:0000256" key="4">
    <source>
        <dbReference type="ARBA" id="ARBA00022833"/>
    </source>
</evidence>
<reference evidence="9 10" key="1">
    <citation type="submission" date="2018-05" db="EMBL/GenBank/DDBJ databases">
        <title>Leucothrix arctica sp. nov., isolated from Arctic seawater.</title>
        <authorList>
            <person name="Choi A."/>
            <person name="Baek K."/>
        </authorList>
    </citation>
    <scope>NUCLEOTIDE SEQUENCE [LARGE SCALE GENOMIC DNA]</scope>
    <source>
        <strain evidence="9 10">JCM 18388</strain>
    </source>
</reference>
<evidence type="ECO:0000256" key="7">
    <source>
        <dbReference type="SAM" id="Phobius"/>
    </source>
</evidence>
<name>A0A317CNL8_9GAMM</name>
<accession>A0A317CNL8</accession>
<dbReference type="EMBL" id="QGKM01000005">
    <property type="protein sequence ID" value="PWR00107.1"/>
    <property type="molecule type" value="Genomic_DNA"/>
</dbReference>
<dbReference type="OrthoDB" id="9810445at2"/>
<keyword evidence="7" id="KW-1133">Transmembrane helix</keyword>
<keyword evidence="10" id="KW-1185">Reference proteome</keyword>
<comment type="similarity">
    <text evidence="6">Belongs to the peptidase M48 family.</text>
</comment>
<gene>
    <name evidence="9" type="ORF">DKW60_02925</name>
</gene>
<evidence type="ECO:0000256" key="6">
    <source>
        <dbReference type="RuleBase" id="RU003983"/>
    </source>
</evidence>
<keyword evidence="5 6" id="KW-0482">Metalloprotease</keyword>
<keyword evidence="1 6" id="KW-0645">Protease</keyword>
<comment type="caution">
    <text evidence="9">The sequence shown here is derived from an EMBL/GenBank/DDBJ whole genome shotgun (WGS) entry which is preliminary data.</text>
</comment>
<evidence type="ECO:0000313" key="10">
    <source>
        <dbReference type="Proteomes" id="UP000245539"/>
    </source>
</evidence>
<evidence type="ECO:0000259" key="8">
    <source>
        <dbReference type="Pfam" id="PF01435"/>
    </source>
</evidence>
<protein>
    <recommendedName>
        <fullName evidence="8">Peptidase M48 domain-containing protein</fullName>
    </recommendedName>
</protein>
<evidence type="ECO:0000256" key="1">
    <source>
        <dbReference type="ARBA" id="ARBA00022670"/>
    </source>
</evidence>
<dbReference type="CDD" id="cd07324">
    <property type="entry name" value="M48C_Oma1-like"/>
    <property type="match status" value="1"/>
</dbReference>
<dbReference type="Gene3D" id="3.30.2010.10">
    <property type="entry name" value="Metalloproteases ('zincins'), catalytic domain"/>
    <property type="match status" value="1"/>
</dbReference>
<dbReference type="AlphaFoldDB" id="A0A317CNL8"/>
<keyword evidence="7" id="KW-0812">Transmembrane</keyword>
<dbReference type="InterPro" id="IPR001915">
    <property type="entry name" value="Peptidase_M48"/>
</dbReference>
<dbReference type="Proteomes" id="UP000245539">
    <property type="component" value="Unassembled WGS sequence"/>
</dbReference>
<dbReference type="GO" id="GO:0046872">
    <property type="term" value="F:metal ion binding"/>
    <property type="evidence" value="ECO:0007669"/>
    <property type="project" value="UniProtKB-KW"/>
</dbReference>
<dbReference type="PANTHER" id="PTHR22726">
    <property type="entry name" value="METALLOENDOPEPTIDASE OMA1"/>
    <property type="match status" value="1"/>
</dbReference>
<evidence type="ECO:0000256" key="5">
    <source>
        <dbReference type="ARBA" id="ARBA00023049"/>
    </source>
</evidence>
<feature type="transmembrane region" description="Helical" evidence="7">
    <location>
        <begin position="23"/>
        <end position="49"/>
    </location>
</feature>
<keyword evidence="4 6" id="KW-0862">Zinc</keyword>